<keyword evidence="1" id="KW-0732">Signal</keyword>
<dbReference type="EMBL" id="UYRS01003011">
    <property type="protein sequence ID" value="VDK26135.1"/>
    <property type="molecule type" value="Genomic_DNA"/>
</dbReference>
<gene>
    <name evidence="2" type="ORF">TASK_LOCUS2776</name>
</gene>
<evidence type="ECO:0000313" key="2">
    <source>
        <dbReference type="EMBL" id="VDK26135.1"/>
    </source>
</evidence>
<dbReference type="Proteomes" id="UP000282613">
    <property type="component" value="Unassembled WGS sequence"/>
</dbReference>
<proteinExistence type="predicted"/>
<keyword evidence="3" id="KW-1185">Reference proteome</keyword>
<organism evidence="2 3">
    <name type="scientific">Taenia asiatica</name>
    <name type="common">Asian tapeworm</name>
    <dbReference type="NCBI Taxonomy" id="60517"/>
    <lineage>
        <taxon>Eukaryota</taxon>
        <taxon>Metazoa</taxon>
        <taxon>Spiralia</taxon>
        <taxon>Lophotrochozoa</taxon>
        <taxon>Platyhelminthes</taxon>
        <taxon>Cestoda</taxon>
        <taxon>Eucestoda</taxon>
        <taxon>Cyclophyllidea</taxon>
        <taxon>Taeniidae</taxon>
        <taxon>Taenia</taxon>
    </lineage>
</organism>
<feature type="signal peptide" evidence="1">
    <location>
        <begin position="1"/>
        <end position="16"/>
    </location>
</feature>
<evidence type="ECO:0000256" key="1">
    <source>
        <dbReference type="SAM" id="SignalP"/>
    </source>
</evidence>
<accession>A0A3P6PFE6</accession>
<evidence type="ECO:0000313" key="3">
    <source>
        <dbReference type="Proteomes" id="UP000282613"/>
    </source>
</evidence>
<dbReference type="AlphaFoldDB" id="A0A3P6PFE6"/>
<sequence length="261" mass="28642">MLCALLFPLILYRSSSHLPTCLLPTMPLMSITARTNQVSASPFIWRDGNAFTAMRAIQGASMLTLLLTPLMLKLVEMEGSFGCRNLCCYFAPRPPTSVRSGGARQELSSPYLTVFSFPPSLPSSLPPSLHPAIPPSLPLAPPLENSTPFDLYPTSPHSIPPHATPHCLDLQLDWSLCSLPNNATLCCARRRVSTTLTPTQLNPSTQQLQEEMPRQRVDGASGHLDVLLRARVERCEDRLYTCSWCGGCPTAIDNRRGEAVE</sequence>
<feature type="chain" id="PRO_5018187503" evidence="1">
    <location>
        <begin position="17"/>
        <end position="261"/>
    </location>
</feature>
<name>A0A3P6PFE6_TAEAS</name>
<reference evidence="2 3" key="1">
    <citation type="submission" date="2018-11" db="EMBL/GenBank/DDBJ databases">
        <authorList>
            <consortium name="Pathogen Informatics"/>
        </authorList>
    </citation>
    <scope>NUCLEOTIDE SEQUENCE [LARGE SCALE GENOMIC DNA]</scope>
</reference>
<protein>
    <submittedName>
        <fullName evidence="2">Uncharacterized protein</fullName>
    </submittedName>
</protein>